<accession>A0AAX0WUL4</accession>
<reference evidence="1" key="1">
    <citation type="submission" date="2017-12" db="EMBL/GenBank/DDBJ databases">
        <title>FDA dAtabase for Regulatory Grade micrObial Sequences (FDA-ARGOS): Supporting development and validation of Infectious Disease Dx tests.</title>
        <authorList>
            <person name="Kerrigan L."/>
            <person name="Tallon L.J."/>
            <person name="Sadzewicz L."/>
            <person name="Sengamalay N."/>
            <person name="Ott S."/>
            <person name="Godinez A."/>
            <person name="Nagaraj S."/>
            <person name="Vavikolanu K."/>
            <person name="Vyas G."/>
            <person name="Nadendla S."/>
            <person name="Aluvathingal J."/>
            <person name="Sichtig H."/>
        </authorList>
    </citation>
    <scope>NUCLEOTIDE SEQUENCE [LARGE SCALE GENOMIC DNA]</scope>
    <source>
        <strain evidence="1">FDAARGOS_200</strain>
    </source>
</reference>
<name>A0AAX0WUL4_9GAMM</name>
<dbReference type="Proteomes" id="UP000192511">
    <property type="component" value="Unassembled WGS sequence"/>
</dbReference>
<evidence type="ECO:0000313" key="2">
    <source>
        <dbReference type="Proteomes" id="UP000192511"/>
    </source>
</evidence>
<dbReference type="EMBL" id="NBTX02000004">
    <property type="protein sequence ID" value="PNL62258.1"/>
    <property type="molecule type" value="Genomic_DNA"/>
</dbReference>
<organism evidence="1 2">
    <name type="scientific">Legionella anisa</name>
    <dbReference type="NCBI Taxonomy" id="28082"/>
    <lineage>
        <taxon>Bacteria</taxon>
        <taxon>Pseudomonadati</taxon>
        <taxon>Pseudomonadota</taxon>
        <taxon>Gammaproteobacteria</taxon>
        <taxon>Legionellales</taxon>
        <taxon>Legionellaceae</taxon>
        <taxon>Legionella</taxon>
    </lineage>
</organism>
<comment type="caution">
    <text evidence="1">The sequence shown here is derived from an EMBL/GenBank/DDBJ whole genome shotgun (WGS) entry which is preliminary data.</text>
</comment>
<dbReference type="AlphaFoldDB" id="A0AAX0WUL4"/>
<gene>
    <name evidence="1" type="ORF">A6J39_014110</name>
</gene>
<proteinExistence type="predicted"/>
<protein>
    <submittedName>
        <fullName evidence="1">Uncharacterized protein</fullName>
    </submittedName>
</protein>
<sequence>MKNRSSDRTTPSSKYGLKNLKKFVLLLLNYSHCVIIQQYVRKNVFYMTLLFFQALNRASNNLGISTANPELVISKKPQVEAPNRKMYERNIDNSMTLSSRERHLFQFPSLDVIDIVRIATTPPDPQTFKSFL</sequence>
<evidence type="ECO:0000313" key="1">
    <source>
        <dbReference type="EMBL" id="PNL62258.1"/>
    </source>
</evidence>
<keyword evidence="2" id="KW-1185">Reference proteome</keyword>